<evidence type="ECO:0000313" key="3">
    <source>
        <dbReference type="EMBL" id="KAE9332572.1"/>
    </source>
</evidence>
<proteinExistence type="predicted"/>
<dbReference type="OrthoDB" id="166455at2759"/>
<comment type="caution">
    <text evidence="1">The sequence shown here is derived from an EMBL/GenBank/DDBJ whole genome shotgun (WGS) entry which is preliminary data.</text>
</comment>
<organism evidence="1 6">
    <name type="scientific">Phytophthora rubi</name>
    <dbReference type="NCBI Taxonomy" id="129364"/>
    <lineage>
        <taxon>Eukaryota</taxon>
        <taxon>Sar</taxon>
        <taxon>Stramenopiles</taxon>
        <taxon>Oomycota</taxon>
        <taxon>Peronosporomycetes</taxon>
        <taxon>Peronosporales</taxon>
        <taxon>Peronosporaceae</taxon>
        <taxon>Phytophthora</taxon>
    </lineage>
</organism>
<sequence length="63" mass="6898">MLGIRELMNELKVGVELSMRVLIDNQAAIGQIKSDSISAKAKHVDVCLNSSRLHCQGNQVCCE</sequence>
<dbReference type="EMBL" id="QXFV01000957">
    <property type="protein sequence ID" value="KAE9019860.1"/>
    <property type="molecule type" value="Genomic_DNA"/>
</dbReference>
<gene>
    <name evidence="2" type="ORF">PR001_g13765</name>
    <name evidence="1" type="ORF">PR002_g14056</name>
    <name evidence="3" type="ORF">PR003_g14445</name>
</gene>
<evidence type="ECO:0000313" key="6">
    <source>
        <dbReference type="Proteomes" id="UP000435112"/>
    </source>
</evidence>
<keyword evidence="5" id="KW-1185">Reference proteome</keyword>
<evidence type="ECO:0000313" key="5">
    <source>
        <dbReference type="Proteomes" id="UP000434957"/>
    </source>
</evidence>
<protein>
    <submittedName>
        <fullName evidence="1">Uncharacterized protein</fullName>
    </submittedName>
</protein>
<evidence type="ECO:0000313" key="2">
    <source>
        <dbReference type="EMBL" id="KAE9019860.1"/>
    </source>
</evidence>
<dbReference type="Proteomes" id="UP000434957">
    <property type="component" value="Unassembled WGS sequence"/>
</dbReference>
<dbReference type="AlphaFoldDB" id="A0A6A3LFV2"/>
<accession>A0A6A3LFV2</accession>
<dbReference type="Proteomes" id="UP000429607">
    <property type="component" value="Unassembled WGS sequence"/>
</dbReference>
<name>A0A6A3LFV2_9STRA</name>
<evidence type="ECO:0000313" key="1">
    <source>
        <dbReference type="EMBL" id="KAE9015024.1"/>
    </source>
</evidence>
<evidence type="ECO:0000313" key="4">
    <source>
        <dbReference type="Proteomes" id="UP000429607"/>
    </source>
</evidence>
<dbReference type="EMBL" id="QXFU01000958">
    <property type="protein sequence ID" value="KAE9015024.1"/>
    <property type="molecule type" value="Genomic_DNA"/>
</dbReference>
<dbReference type="EMBL" id="QXFT01000957">
    <property type="protein sequence ID" value="KAE9332572.1"/>
    <property type="molecule type" value="Genomic_DNA"/>
</dbReference>
<reference evidence="4 6" key="1">
    <citation type="submission" date="2018-09" db="EMBL/GenBank/DDBJ databases">
        <title>Genomic investigation of the strawberry pathogen Phytophthora fragariae indicates pathogenicity is determined by transcriptional variation in three key races.</title>
        <authorList>
            <person name="Adams T.M."/>
            <person name="Armitage A.D."/>
            <person name="Sobczyk M.K."/>
            <person name="Bates H.J."/>
            <person name="Dunwell J.M."/>
            <person name="Nellist C.F."/>
            <person name="Harrison R.J."/>
        </authorList>
    </citation>
    <scope>NUCLEOTIDE SEQUENCE [LARGE SCALE GENOMIC DNA]</scope>
    <source>
        <strain evidence="2 4">SCRP249</strain>
        <strain evidence="1 6">SCRP324</strain>
        <strain evidence="3 5">SCRP333</strain>
    </source>
</reference>
<dbReference type="Proteomes" id="UP000435112">
    <property type="component" value="Unassembled WGS sequence"/>
</dbReference>